<keyword evidence="4" id="KW-0328">Glycosyltransferase</keyword>
<evidence type="ECO:0000256" key="2">
    <source>
        <dbReference type="ARBA" id="ARBA00004760"/>
    </source>
</evidence>
<dbReference type="SUPFAM" id="SSF53448">
    <property type="entry name" value="Nucleotide-diphospho-sugar transferases"/>
    <property type="match status" value="1"/>
</dbReference>
<dbReference type="EMBL" id="QNRK01000014">
    <property type="protein sequence ID" value="RBP12204.1"/>
    <property type="molecule type" value="Genomic_DNA"/>
</dbReference>
<evidence type="ECO:0000256" key="8">
    <source>
        <dbReference type="ARBA" id="ARBA00023136"/>
    </source>
</evidence>
<accession>A0A366FBZ4</accession>
<comment type="caution">
    <text evidence="10">The sequence shown here is derived from an EMBL/GenBank/DDBJ whole genome shotgun (WGS) entry which is preliminary data.</text>
</comment>
<gene>
    <name evidence="10" type="ORF">DFR50_11433</name>
</gene>
<dbReference type="Gene3D" id="3.90.550.10">
    <property type="entry name" value="Spore Coat Polysaccharide Biosynthesis Protein SpsA, Chain A"/>
    <property type="match status" value="1"/>
</dbReference>
<evidence type="ECO:0000256" key="5">
    <source>
        <dbReference type="ARBA" id="ARBA00022679"/>
    </source>
</evidence>
<evidence type="ECO:0000256" key="4">
    <source>
        <dbReference type="ARBA" id="ARBA00022676"/>
    </source>
</evidence>
<dbReference type="InterPro" id="IPR029044">
    <property type="entry name" value="Nucleotide-diphossugar_trans"/>
</dbReference>
<dbReference type="CDD" id="cd02520">
    <property type="entry name" value="Glucosylceramide_synthase"/>
    <property type="match status" value="1"/>
</dbReference>
<evidence type="ECO:0000256" key="3">
    <source>
        <dbReference type="ARBA" id="ARBA00004991"/>
    </source>
</evidence>
<dbReference type="AlphaFoldDB" id="A0A366FBZ4"/>
<evidence type="ECO:0000256" key="9">
    <source>
        <dbReference type="SAM" id="Phobius"/>
    </source>
</evidence>
<organism evidence="10 11">
    <name type="scientific">Roseiarcus fermentans</name>
    <dbReference type="NCBI Taxonomy" id="1473586"/>
    <lineage>
        <taxon>Bacteria</taxon>
        <taxon>Pseudomonadati</taxon>
        <taxon>Pseudomonadota</taxon>
        <taxon>Alphaproteobacteria</taxon>
        <taxon>Hyphomicrobiales</taxon>
        <taxon>Roseiarcaceae</taxon>
        <taxon>Roseiarcus</taxon>
    </lineage>
</organism>
<dbReference type="Proteomes" id="UP000253529">
    <property type="component" value="Unassembled WGS sequence"/>
</dbReference>
<proteinExistence type="predicted"/>
<keyword evidence="5 10" id="KW-0808">Transferase</keyword>
<dbReference type="PANTHER" id="PTHR12726:SF0">
    <property type="entry name" value="CERAMIDE GLUCOSYLTRANSFERASE"/>
    <property type="match status" value="1"/>
</dbReference>
<comment type="pathway">
    <text evidence="3">Sphingolipid metabolism.</text>
</comment>
<keyword evidence="6 9" id="KW-0812">Transmembrane</keyword>
<feature type="transmembrane region" description="Helical" evidence="9">
    <location>
        <begin position="292"/>
        <end position="315"/>
    </location>
</feature>
<evidence type="ECO:0000256" key="7">
    <source>
        <dbReference type="ARBA" id="ARBA00022989"/>
    </source>
</evidence>
<dbReference type="PANTHER" id="PTHR12726">
    <property type="entry name" value="CERAMIDE GLUCOSYLTRANSFERASE"/>
    <property type="match status" value="1"/>
</dbReference>
<reference evidence="10 11" key="1">
    <citation type="submission" date="2018-06" db="EMBL/GenBank/DDBJ databases">
        <title>Genomic Encyclopedia of Type Strains, Phase IV (KMG-IV): sequencing the most valuable type-strain genomes for metagenomic binning, comparative biology and taxonomic classification.</title>
        <authorList>
            <person name="Goeker M."/>
        </authorList>
    </citation>
    <scope>NUCLEOTIDE SEQUENCE [LARGE SCALE GENOMIC DNA]</scope>
    <source>
        <strain evidence="10 11">DSM 24875</strain>
    </source>
</reference>
<name>A0A366FBZ4_9HYPH</name>
<dbReference type="GO" id="GO:0006679">
    <property type="term" value="P:glucosylceramide biosynthetic process"/>
    <property type="evidence" value="ECO:0007669"/>
    <property type="project" value="TreeGrafter"/>
</dbReference>
<dbReference type="NCBIfam" id="TIGR03472">
    <property type="entry name" value="HpnI"/>
    <property type="match status" value="1"/>
</dbReference>
<dbReference type="GO" id="GO:0016020">
    <property type="term" value="C:membrane"/>
    <property type="evidence" value="ECO:0007669"/>
    <property type="project" value="UniProtKB-SubCell"/>
</dbReference>
<comment type="pathway">
    <text evidence="2">Lipid metabolism; sphingolipid metabolism.</text>
</comment>
<dbReference type="Pfam" id="PF13506">
    <property type="entry name" value="Glyco_transf_21"/>
    <property type="match status" value="1"/>
</dbReference>
<evidence type="ECO:0000256" key="1">
    <source>
        <dbReference type="ARBA" id="ARBA00004141"/>
    </source>
</evidence>
<evidence type="ECO:0000313" key="10">
    <source>
        <dbReference type="EMBL" id="RBP12204.1"/>
    </source>
</evidence>
<evidence type="ECO:0000256" key="6">
    <source>
        <dbReference type="ARBA" id="ARBA00022692"/>
    </source>
</evidence>
<dbReference type="GO" id="GO:0008120">
    <property type="term" value="F:ceramide glucosyltransferase activity"/>
    <property type="evidence" value="ECO:0007669"/>
    <property type="project" value="TreeGrafter"/>
</dbReference>
<dbReference type="InterPro" id="IPR025993">
    <property type="entry name" value="Ceramide_glucosylTrfase"/>
</dbReference>
<protein>
    <submittedName>
        <fullName evidence="10">Ceramide glucosyltransferase</fullName>
    </submittedName>
</protein>
<dbReference type="OrthoDB" id="9814255at2"/>
<keyword evidence="8 9" id="KW-0472">Membrane</keyword>
<dbReference type="InterPro" id="IPR017835">
    <property type="entry name" value="Hopen-assoc_HpnI"/>
</dbReference>
<dbReference type="RefSeq" id="WP_113889839.1">
    <property type="nucleotide sequence ID" value="NZ_QNRK01000014.1"/>
</dbReference>
<sequence length="375" mass="39369">MTAIAVVCLVVAAAGCLYLLAAIVAASPPVGEAAPAPAAWPSATILKPLRGDEPALSKNLASFCDQDYPAPVQIVFGVQAADDPAIAVVTRLAAQFPGRDLRLVVDAATHGANRKISNLVNMAPAIAHEVVVLADSDIAAPKDYLRRVAAALLRPGVGGVTLAYHGVPVAGFWSQLSALAIDAHFLPNVLLGLRLGLAAPCFGSTIALRRHDLDAIGGFAAFADVLADDYAIGAALRARGLGVAAPRLLVGHACAERSLAELWRHEMRWARTIQTVDFWGYLGSAVTHPLPFALLAAAAGAPVPGLALAGLAIAGRVGLLRAIMRSYSLPTPAYWLLPLRDLLSFATFAWSFCGREVIWRGERRRVLRNGVLTAD</sequence>
<evidence type="ECO:0000313" key="11">
    <source>
        <dbReference type="Proteomes" id="UP000253529"/>
    </source>
</evidence>
<comment type="subcellular location">
    <subcellularLocation>
        <location evidence="1">Membrane</location>
        <topology evidence="1">Multi-pass membrane protein</topology>
    </subcellularLocation>
</comment>
<keyword evidence="7 9" id="KW-1133">Transmembrane helix</keyword>
<keyword evidence="11" id="KW-1185">Reference proteome</keyword>